<reference evidence="4" key="1">
    <citation type="submission" date="2005-09" db="EMBL/GenBank/DDBJ databases">
        <title>Annotation of the Aspergillus terreus NIH2624 genome.</title>
        <authorList>
            <person name="Birren B.W."/>
            <person name="Lander E.S."/>
            <person name="Galagan J.E."/>
            <person name="Nusbaum C."/>
            <person name="Devon K."/>
            <person name="Henn M."/>
            <person name="Ma L.-J."/>
            <person name="Jaffe D.B."/>
            <person name="Butler J."/>
            <person name="Alvarez P."/>
            <person name="Gnerre S."/>
            <person name="Grabherr M."/>
            <person name="Kleber M."/>
            <person name="Mauceli E.W."/>
            <person name="Brockman W."/>
            <person name="Rounsley S."/>
            <person name="Young S.K."/>
            <person name="LaButti K."/>
            <person name="Pushparaj V."/>
            <person name="DeCaprio D."/>
            <person name="Crawford M."/>
            <person name="Koehrsen M."/>
            <person name="Engels R."/>
            <person name="Montgomery P."/>
            <person name="Pearson M."/>
            <person name="Howarth C."/>
            <person name="Larson L."/>
            <person name="Luoma S."/>
            <person name="White J."/>
            <person name="Alvarado L."/>
            <person name="Kodira C.D."/>
            <person name="Zeng Q."/>
            <person name="Oleary S."/>
            <person name="Yandava C."/>
            <person name="Denning D.W."/>
            <person name="Nierman W.C."/>
            <person name="Milne T."/>
            <person name="Madden K."/>
        </authorList>
    </citation>
    <scope>NUCLEOTIDE SEQUENCE [LARGE SCALE GENOMIC DNA]</scope>
    <source>
        <strain evidence="4">NIH 2624 / FGSC A1156</strain>
    </source>
</reference>
<accession>Q0CVY3</accession>
<protein>
    <submittedName>
        <fullName evidence="3">Uncharacterized protein</fullName>
    </submittedName>
</protein>
<feature type="chain" id="PRO_5004170575" evidence="2">
    <location>
        <begin position="33"/>
        <end position="235"/>
    </location>
</feature>
<sequence>MHFLLALVLSAPWRRPSLLLRGILLWVPGSTGLVEVSTTITTCPKDELSCGCKYVLFHRVCIAWHCNCASFQHCYTVSNFWNWSDAHGLFEYSFGQFGAFQPALGVLALLWTSDFYIYNFVFGSSVIIGHSQPIHGPVPHLNFYTLVYFRSPTATPTTPNQTPSSSLSSNGNTSESPTTPLPTLTSSSTTSFTVSTSTSLPPCASCNPLAGQNQRDITTSKQLFLVKILDHNVNL</sequence>
<dbReference type="HOGENOM" id="CLU_1180004_0_0_1"/>
<proteinExistence type="predicted"/>
<dbReference type="EMBL" id="CH476596">
    <property type="protein sequence ID" value="EAU37113.1"/>
    <property type="molecule type" value="Genomic_DNA"/>
</dbReference>
<evidence type="ECO:0000313" key="3">
    <source>
        <dbReference type="EMBL" id="EAU37113.1"/>
    </source>
</evidence>
<dbReference type="GeneID" id="4317072"/>
<feature type="region of interest" description="Disordered" evidence="1">
    <location>
        <begin position="155"/>
        <end position="193"/>
    </location>
</feature>
<dbReference type="VEuPathDB" id="FungiDB:ATEG_02151"/>
<name>Q0CVY3_ASPTN</name>
<dbReference type="RefSeq" id="XP_001211329.1">
    <property type="nucleotide sequence ID" value="XM_001211329.1"/>
</dbReference>
<keyword evidence="2" id="KW-0732">Signal</keyword>
<evidence type="ECO:0000256" key="2">
    <source>
        <dbReference type="SAM" id="SignalP"/>
    </source>
</evidence>
<evidence type="ECO:0000313" key="4">
    <source>
        <dbReference type="Proteomes" id="UP000007963"/>
    </source>
</evidence>
<organism evidence="3 4">
    <name type="scientific">Aspergillus terreus (strain NIH 2624 / FGSC A1156)</name>
    <dbReference type="NCBI Taxonomy" id="341663"/>
    <lineage>
        <taxon>Eukaryota</taxon>
        <taxon>Fungi</taxon>
        <taxon>Dikarya</taxon>
        <taxon>Ascomycota</taxon>
        <taxon>Pezizomycotina</taxon>
        <taxon>Eurotiomycetes</taxon>
        <taxon>Eurotiomycetidae</taxon>
        <taxon>Eurotiales</taxon>
        <taxon>Aspergillaceae</taxon>
        <taxon>Aspergillus</taxon>
        <taxon>Aspergillus subgen. Circumdati</taxon>
    </lineage>
</organism>
<dbReference type="AlphaFoldDB" id="Q0CVY3"/>
<evidence type="ECO:0000256" key="1">
    <source>
        <dbReference type="SAM" id="MobiDB-lite"/>
    </source>
</evidence>
<feature type="signal peptide" evidence="2">
    <location>
        <begin position="1"/>
        <end position="32"/>
    </location>
</feature>
<dbReference type="Proteomes" id="UP000007963">
    <property type="component" value="Unassembled WGS sequence"/>
</dbReference>
<gene>
    <name evidence="3" type="ORF">ATEG_02151</name>
</gene>